<keyword evidence="5" id="KW-1185">Reference proteome</keyword>
<dbReference type="PROSITE" id="PS51257">
    <property type="entry name" value="PROKAR_LIPOPROTEIN"/>
    <property type="match status" value="1"/>
</dbReference>
<accession>A0ABU9DL88</accession>
<dbReference type="SMART" id="SM00854">
    <property type="entry name" value="PGA_cap"/>
    <property type="match status" value="1"/>
</dbReference>
<feature type="domain" description="Capsule synthesis protein CapA" evidence="3">
    <location>
        <begin position="77"/>
        <end position="322"/>
    </location>
</feature>
<dbReference type="GO" id="GO:0016787">
    <property type="term" value="F:hydrolase activity"/>
    <property type="evidence" value="ECO:0007669"/>
    <property type="project" value="UniProtKB-KW"/>
</dbReference>
<dbReference type="InterPro" id="IPR052169">
    <property type="entry name" value="CW_Biosynth-Accessory"/>
</dbReference>
<evidence type="ECO:0000256" key="1">
    <source>
        <dbReference type="ARBA" id="ARBA00005662"/>
    </source>
</evidence>
<dbReference type="InterPro" id="IPR029052">
    <property type="entry name" value="Metallo-depent_PP-like"/>
</dbReference>
<dbReference type="PANTHER" id="PTHR33393:SF12">
    <property type="entry name" value="CAPSULE BIOSYNTHESIS PROTEIN CAPA"/>
    <property type="match status" value="1"/>
</dbReference>
<dbReference type="PANTHER" id="PTHR33393">
    <property type="entry name" value="POLYGLUTAMINE SYNTHESIS ACCESSORY PROTEIN RV0574C-RELATED"/>
    <property type="match status" value="1"/>
</dbReference>
<reference evidence="4 5" key="1">
    <citation type="submission" date="2024-04" db="EMBL/GenBank/DDBJ databases">
        <title>draft genome sequnece of Paenibacillus filicis.</title>
        <authorList>
            <person name="Kim D.-U."/>
        </authorList>
    </citation>
    <scope>NUCLEOTIDE SEQUENCE [LARGE SCALE GENOMIC DNA]</scope>
    <source>
        <strain evidence="4 5">KACC14197</strain>
    </source>
</reference>
<keyword evidence="4" id="KW-0378">Hydrolase</keyword>
<dbReference type="SUPFAM" id="SSF56300">
    <property type="entry name" value="Metallo-dependent phosphatases"/>
    <property type="match status" value="1"/>
</dbReference>
<dbReference type="Proteomes" id="UP001469365">
    <property type="component" value="Unassembled WGS sequence"/>
</dbReference>
<sequence length="411" mass="44435">MKQIWGSPRLIAIAGALLLAVVSSSCSTLSRQGKPPAPDASVHELQHTGGGTGSLSVPLPEESMQQAGPPAPEPAVTLAAVGDVLLHRSVYEDARTGNSFDFRPMLAPVKSMLETADIAIANQESVTGGAAIGLSDYPAFNSPFEVADALRDAGLDLVTMANNHALDRGERALQRAIAHWRTLGVEYTGASTDEADRRRLRILEKHGLKLAFLAYTYGTNGILSPPGKEYLVHRLDKEALKQEVSQARQSADAVIVSLHFGNEYQRLPNAGQQELVRLAASAGAVLILGHHPHVLQPAEWVDDGHGSRSLAVYSLGNFIAAQKQPGPYTRIGGILQAKLRKKAASGDSPGGVTVEHASIMPTYIRFSDWRGYRVVPLASVEEHELKGASSIRDELRQHMRRWMPELEILDR</sequence>
<comment type="similarity">
    <text evidence="1">Belongs to the CapA family.</text>
</comment>
<name>A0ABU9DL88_9BACL</name>
<gene>
    <name evidence="4" type="ORF">WMW72_17085</name>
</gene>
<dbReference type="InterPro" id="IPR019079">
    <property type="entry name" value="Capsule_synth_CapA"/>
</dbReference>
<dbReference type="RefSeq" id="WP_341416730.1">
    <property type="nucleotide sequence ID" value="NZ_JBBPCC010000010.1"/>
</dbReference>
<proteinExistence type="inferred from homology"/>
<evidence type="ECO:0000259" key="3">
    <source>
        <dbReference type="SMART" id="SM00854"/>
    </source>
</evidence>
<comment type="caution">
    <text evidence="4">The sequence shown here is derived from an EMBL/GenBank/DDBJ whole genome shotgun (WGS) entry which is preliminary data.</text>
</comment>
<dbReference type="EMBL" id="JBBPCC010000010">
    <property type="protein sequence ID" value="MEK8129624.1"/>
    <property type="molecule type" value="Genomic_DNA"/>
</dbReference>
<evidence type="ECO:0000313" key="4">
    <source>
        <dbReference type="EMBL" id="MEK8129624.1"/>
    </source>
</evidence>
<feature type="region of interest" description="Disordered" evidence="2">
    <location>
        <begin position="29"/>
        <end position="72"/>
    </location>
</feature>
<dbReference type="EC" id="3.1.-.-" evidence="4"/>
<dbReference type="Gene3D" id="3.60.21.10">
    <property type="match status" value="1"/>
</dbReference>
<dbReference type="Pfam" id="PF09587">
    <property type="entry name" value="PGA_cap"/>
    <property type="match status" value="1"/>
</dbReference>
<evidence type="ECO:0000256" key="2">
    <source>
        <dbReference type="SAM" id="MobiDB-lite"/>
    </source>
</evidence>
<evidence type="ECO:0000313" key="5">
    <source>
        <dbReference type="Proteomes" id="UP001469365"/>
    </source>
</evidence>
<dbReference type="CDD" id="cd07381">
    <property type="entry name" value="MPP_CapA"/>
    <property type="match status" value="1"/>
</dbReference>
<organism evidence="4 5">
    <name type="scientific">Paenibacillus filicis</name>
    <dbReference type="NCBI Taxonomy" id="669464"/>
    <lineage>
        <taxon>Bacteria</taxon>
        <taxon>Bacillati</taxon>
        <taxon>Bacillota</taxon>
        <taxon>Bacilli</taxon>
        <taxon>Bacillales</taxon>
        <taxon>Paenibacillaceae</taxon>
        <taxon>Paenibacillus</taxon>
    </lineage>
</organism>
<protein>
    <submittedName>
        <fullName evidence="4">CapA family protein</fullName>
        <ecNumber evidence="4">3.1.-.-</ecNumber>
    </submittedName>
</protein>